<feature type="transmembrane region" description="Helical" evidence="1">
    <location>
        <begin position="40"/>
        <end position="63"/>
    </location>
</feature>
<organism evidence="2 3">
    <name type="scientific">Xylanibacter ruminicola</name>
    <name type="common">Prevotella ruminicola</name>
    <dbReference type="NCBI Taxonomy" id="839"/>
    <lineage>
        <taxon>Bacteria</taxon>
        <taxon>Pseudomonadati</taxon>
        <taxon>Bacteroidota</taxon>
        <taxon>Bacteroidia</taxon>
        <taxon>Bacteroidales</taxon>
        <taxon>Prevotellaceae</taxon>
        <taxon>Xylanibacter</taxon>
    </lineage>
</organism>
<proteinExistence type="predicted"/>
<keyword evidence="1" id="KW-1133">Transmembrane helix</keyword>
<gene>
    <name evidence="2" type="ORF">SAMN05216354_0367</name>
</gene>
<accession>A0A1H5RWJ0</accession>
<evidence type="ECO:0000313" key="3">
    <source>
        <dbReference type="Proteomes" id="UP000236735"/>
    </source>
</evidence>
<dbReference type="RefSeq" id="WP_103914969.1">
    <property type="nucleotide sequence ID" value="NZ_FNUV01000001.1"/>
</dbReference>
<name>A0A1H5RWJ0_XYLRU</name>
<dbReference type="Proteomes" id="UP000236735">
    <property type="component" value="Unassembled WGS sequence"/>
</dbReference>
<keyword evidence="1" id="KW-0472">Membrane</keyword>
<dbReference type="AlphaFoldDB" id="A0A1H5RWJ0"/>
<sequence length="65" mass="6861">MKQAIQLEIQWLEPAEAAPSAVDRTEIALLQKAKALVPSLILFAQATLAVAFAIGIIFVTSIIGG</sequence>
<keyword evidence="1" id="KW-0812">Transmembrane</keyword>
<dbReference type="EMBL" id="FNUV01000001">
    <property type="protein sequence ID" value="SEF42484.1"/>
    <property type="molecule type" value="Genomic_DNA"/>
</dbReference>
<evidence type="ECO:0000256" key="1">
    <source>
        <dbReference type="SAM" id="Phobius"/>
    </source>
</evidence>
<protein>
    <submittedName>
        <fullName evidence="2">Uncharacterized protein</fullName>
    </submittedName>
</protein>
<reference evidence="2 3" key="1">
    <citation type="submission" date="2016-10" db="EMBL/GenBank/DDBJ databases">
        <authorList>
            <person name="de Groot N.N."/>
        </authorList>
    </citation>
    <scope>NUCLEOTIDE SEQUENCE [LARGE SCALE GENOMIC DNA]</scope>
    <source>
        <strain evidence="2 3">AR32</strain>
    </source>
</reference>
<evidence type="ECO:0000313" key="2">
    <source>
        <dbReference type="EMBL" id="SEF42484.1"/>
    </source>
</evidence>